<dbReference type="PROSITE" id="PS52016">
    <property type="entry name" value="TONB_DEPENDENT_REC_3"/>
    <property type="match status" value="1"/>
</dbReference>
<dbReference type="InterPro" id="IPR037066">
    <property type="entry name" value="Plug_dom_sf"/>
</dbReference>
<feature type="domain" description="TonB-dependent receptor-like beta-barrel" evidence="14">
    <location>
        <begin position="261"/>
        <end position="706"/>
    </location>
</feature>
<keyword evidence="4 11" id="KW-0813">Transport</keyword>
<dbReference type="InterPro" id="IPR010105">
    <property type="entry name" value="TonB_sidphr_rcpt"/>
</dbReference>
<keyword evidence="6 11" id="KW-0812">Transmembrane</keyword>
<evidence type="ECO:0000256" key="4">
    <source>
        <dbReference type="ARBA" id="ARBA00022448"/>
    </source>
</evidence>
<comment type="subcellular location">
    <subcellularLocation>
        <location evidence="1 11">Cell outer membrane</location>
        <topology evidence="1 11">Multi-pass membrane protein</topology>
    </subcellularLocation>
</comment>
<dbReference type="PANTHER" id="PTHR30069:SF42">
    <property type="entry name" value="FERRIC AEROBACTIN RECEPTOR"/>
    <property type="match status" value="1"/>
</dbReference>
<accession>A0ABU1M7I1</accession>
<keyword evidence="10 11" id="KW-0998">Cell outer membrane</keyword>
<evidence type="ECO:0000256" key="6">
    <source>
        <dbReference type="ARBA" id="ARBA00022692"/>
    </source>
</evidence>
<dbReference type="CDD" id="cd01347">
    <property type="entry name" value="ligand_gated_channel"/>
    <property type="match status" value="1"/>
</dbReference>
<evidence type="ECO:0000259" key="15">
    <source>
        <dbReference type="Pfam" id="PF07715"/>
    </source>
</evidence>
<feature type="chain" id="PRO_5045842734" description="Heme transporter BhuA" evidence="13">
    <location>
        <begin position="26"/>
        <end position="749"/>
    </location>
</feature>
<gene>
    <name evidence="16" type="ORF">J2782_001507</name>
</gene>
<keyword evidence="8 11" id="KW-0472">Membrane</keyword>
<evidence type="ECO:0000256" key="5">
    <source>
        <dbReference type="ARBA" id="ARBA00022452"/>
    </source>
</evidence>
<dbReference type="EMBL" id="JAVDQT010000001">
    <property type="protein sequence ID" value="MDR6431802.1"/>
    <property type="molecule type" value="Genomic_DNA"/>
</dbReference>
<dbReference type="SUPFAM" id="SSF56935">
    <property type="entry name" value="Porins"/>
    <property type="match status" value="1"/>
</dbReference>
<evidence type="ECO:0000256" key="13">
    <source>
        <dbReference type="SAM" id="SignalP"/>
    </source>
</evidence>
<dbReference type="Proteomes" id="UP001184614">
    <property type="component" value="Unassembled WGS sequence"/>
</dbReference>
<comment type="similarity">
    <text evidence="2 11 12">Belongs to the TonB-dependent receptor family.</text>
</comment>
<dbReference type="NCBIfam" id="TIGR01783">
    <property type="entry name" value="TonB-siderophor"/>
    <property type="match status" value="1"/>
</dbReference>
<keyword evidence="9 16" id="KW-0675">Receptor</keyword>
<dbReference type="InterPro" id="IPR012910">
    <property type="entry name" value="Plug_dom"/>
</dbReference>
<keyword evidence="7 12" id="KW-0798">TonB box</keyword>
<comment type="caution">
    <text evidence="16">The sequence shown here is derived from an EMBL/GenBank/DDBJ whole genome shotgun (WGS) entry which is preliminary data.</text>
</comment>
<feature type="signal peptide" evidence="13">
    <location>
        <begin position="1"/>
        <end position="25"/>
    </location>
</feature>
<evidence type="ECO:0000259" key="14">
    <source>
        <dbReference type="Pfam" id="PF00593"/>
    </source>
</evidence>
<dbReference type="Gene3D" id="2.40.170.20">
    <property type="entry name" value="TonB-dependent receptor, beta-barrel domain"/>
    <property type="match status" value="1"/>
</dbReference>
<dbReference type="PANTHER" id="PTHR30069">
    <property type="entry name" value="TONB-DEPENDENT OUTER MEMBRANE RECEPTOR"/>
    <property type="match status" value="1"/>
</dbReference>
<protein>
    <recommendedName>
        <fullName evidence="3">Heme transporter BhuA</fullName>
    </recommendedName>
</protein>
<dbReference type="RefSeq" id="WP_310010974.1">
    <property type="nucleotide sequence ID" value="NZ_JAVDQT010000001.1"/>
</dbReference>
<keyword evidence="17" id="KW-1185">Reference proteome</keyword>
<sequence length="749" mass="81832">MHSKYHGVSLFTLIAIGSIAGNAMAQDKKQELVQAENPAAKTSDVMVLDTIAVTGSRGGQQISETARTIYVVDAQQIEMRARSGETIQQILAQEIPSFDPASQGARTSYGQNLRGRTALVLIDGISMNSARGLSRQFDSIDPFNIERIEVLSGATSLYGGNATGGIINIITKKGKDAPQGVHAEVTAGIESGFRTSQDFDRNGGAAVTYNSEAWDARLSLAGNRTGAFYDADGTMIVPDITQTSTAFNQRIDFMGNVGFQIDADRRLEVTGQLFNSEQKSDYSVYFGQNLAGLRNPSLIETRDNYTSDFNPRTRRAMVNATYTDNDFFGQQLLVQGFYRSEQMNFHPFPSSTYFYGSSQDTDYYGMKAAVISEPTEKINITYGIDADRDSLSSSQNIFDMRTALASGAMNFETMGVTGLYPKIDVTNLAGFVEGSYKATDKLTFSGGVRYQYTKTKVGDFVGAAQQIAILNGLASSADSMSGGDVDYDAFLFNAGATYSLTDTQQVYANFSQGFELPDPAKYYGVGVYALSGGHYNLLSSVNVSDSALEAIKTNSFEIGYRLDDGTYNLEGAGFYSTSDRSIVLNRTTLAVELQDNDRRVYGFEGKAGMKLSHGFDIGALGQWVRTEVKNDGDWVKDTIGSASVSKLGGHIGWGNDQLNLRLQGQHVFNLDDYAGYKIEGYTLFDMMGSYRVEKIDTTLNFGVLNLFNKEYNTVWGSRAKALYGALAPEEIFDYKGRGRTFALSVSKKF</sequence>
<reference evidence="16 17" key="1">
    <citation type="submission" date="2023-07" db="EMBL/GenBank/DDBJ databases">
        <title>Sorghum-associated microbial communities from plants grown in Nebraska, USA.</title>
        <authorList>
            <person name="Schachtman D."/>
        </authorList>
    </citation>
    <scope>NUCLEOTIDE SEQUENCE [LARGE SCALE GENOMIC DNA]</scope>
    <source>
        <strain evidence="16 17">DS1730</strain>
    </source>
</reference>
<keyword evidence="13" id="KW-0732">Signal</keyword>
<evidence type="ECO:0000256" key="12">
    <source>
        <dbReference type="RuleBase" id="RU003357"/>
    </source>
</evidence>
<evidence type="ECO:0000256" key="11">
    <source>
        <dbReference type="PROSITE-ProRule" id="PRU01360"/>
    </source>
</evidence>
<feature type="domain" description="TonB-dependent receptor plug" evidence="15">
    <location>
        <begin position="63"/>
        <end position="166"/>
    </location>
</feature>
<dbReference type="Gene3D" id="2.170.130.10">
    <property type="entry name" value="TonB-dependent receptor, plug domain"/>
    <property type="match status" value="1"/>
</dbReference>
<dbReference type="Pfam" id="PF00593">
    <property type="entry name" value="TonB_dep_Rec_b-barrel"/>
    <property type="match status" value="1"/>
</dbReference>
<evidence type="ECO:0000256" key="3">
    <source>
        <dbReference type="ARBA" id="ARBA00021261"/>
    </source>
</evidence>
<evidence type="ECO:0000313" key="17">
    <source>
        <dbReference type="Proteomes" id="UP001184614"/>
    </source>
</evidence>
<name>A0ABU1M7I1_9HYPH</name>
<dbReference type="InterPro" id="IPR000531">
    <property type="entry name" value="Beta-barrel_TonB"/>
</dbReference>
<dbReference type="InterPro" id="IPR039426">
    <property type="entry name" value="TonB-dep_rcpt-like"/>
</dbReference>
<proteinExistence type="inferred from homology"/>
<keyword evidence="5 11" id="KW-1134">Transmembrane beta strand</keyword>
<dbReference type="Pfam" id="PF07715">
    <property type="entry name" value="Plug"/>
    <property type="match status" value="1"/>
</dbReference>
<evidence type="ECO:0000256" key="10">
    <source>
        <dbReference type="ARBA" id="ARBA00023237"/>
    </source>
</evidence>
<evidence type="ECO:0000256" key="2">
    <source>
        <dbReference type="ARBA" id="ARBA00009810"/>
    </source>
</evidence>
<dbReference type="InterPro" id="IPR036942">
    <property type="entry name" value="Beta-barrel_TonB_sf"/>
</dbReference>
<evidence type="ECO:0000256" key="9">
    <source>
        <dbReference type="ARBA" id="ARBA00023170"/>
    </source>
</evidence>
<organism evidence="16 17">
    <name type="scientific">Brucella pseudogrignonensis</name>
    <dbReference type="NCBI Taxonomy" id="419475"/>
    <lineage>
        <taxon>Bacteria</taxon>
        <taxon>Pseudomonadati</taxon>
        <taxon>Pseudomonadota</taxon>
        <taxon>Alphaproteobacteria</taxon>
        <taxon>Hyphomicrobiales</taxon>
        <taxon>Brucellaceae</taxon>
        <taxon>Brucella/Ochrobactrum group</taxon>
        <taxon>Brucella</taxon>
    </lineage>
</organism>
<evidence type="ECO:0000256" key="7">
    <source>
        <dbReference type="ARBA" id="ARBA00023077"/>
    </source>
</evidence>
<evidence type="ECO:0000313" key="16">
    <source>
        <dbReference type="EMBL" id="MDR6431802.1"/>
    </source>
</evidence>
<evidence type="ECO:0000256" key="1">
    <source>
        <dbReference type="ARBA" id="ARBA00004571"/>
    </source>
</evidence>
<evidence type="ECO:0000256" key="8">
    <source>
        <dbReference type="ARBA" id="ARBA00023136"/>
    </source>
</evidence>